<reference evidence="1" key="2">
    <citation type="submission" date="2018-05" db="EMBL/GenBank/DDBJ databases">
        <title>OgluRS3 (Oryza glumaepatula Reference Sequence Version 3).</title>
        <authorList>
            <person name="Zhang J."/>
            <person name="Kudrna D."/>
            <person name="Lee S."/>
            <person name="Talag J."/>
            <person name="Welchert J."/>
            <person name="Wing R.A."/>
        </authorList>
    </citation>
    <scope>NUCLEOTIDE SEQUENCE [LARGE SCALE GENOMIC DNA]</scope>
</reference>
<proteinExistence type="predicted"/>
<sequence length="399" mass="44138">MPLRRDLAAAAARFELQLHHPAGCAPLPSPHGSVALFGAGAARIRADVALTWKRPRRHRPCMEAAVLSCCPPPHFVSMRRQPPSGSPVEHLAGVRTDLVFAGRRPKTHYIWGHLFLPRPLPPARGFVFFLSPKRPPSSSSLRSLVVLPPLPIMDNPPPYLDHLLAEDFAMPCIPRVFCSVCATLICLECCPDHTAVHHPGTNAVLVEVVMVEGFPALTHRSVRTTGMGYDWNHIQRVKYDGNTWVMLRRDRPKKSMCGMHEKCPCGCRISPKNTFCSPSCKVAAIQRGRSWQLEVNFVVVEILMKEGFPFIPDPDEQLPEVICARVTRVIVGDGRSAIPLRSQVLPSANNAHNCTCIMGEWCSVFCKRNGALGLLGCCPRLETVAQVGRSDRRRPKSNA</sequence>
<accession>A0A0E0B847</accession>
<evidence type="ECO:0000313" key="1">
    <source>
        <dbReference type="EnsemblPlants" id="OGLUM10G03130.2"/>
    </source>
</evidence>
<dbReference type="EnsemblPlants" id="OGLUM10G03130.2">
    <property type="protein sequence ID" value="OGLUM10G03130.2"/>
    <property type="gene ID" value="OGLUM10G03130"/>
</dbReference>
<protein>
    <submittedName>
        <fullName evidence="1">Uncharacterized protein</fullName>
    </submittedName>
</protein>
<keyword evidence="2" id="KW-1185">Reference proteome</keyword>
<organism evidence="1">
    <name type="scientific">Oryza glumipatula</name>
    <dbReference type="NCBI Taxonomy" id="40148"/>
    <lineage>
        <taxon>Eukaryota</taxon>
        <taxon>Viridiplantae</taxon>
        <taxon>Streptophyta</taxon>
        <taxon>Embryophyta</taxon>
        <taxon>Tracheophyta</taxon>
        <taxon>Spermatophyta</taxon>
        <taxon>Magnoliopsida</taxon>
        <taxon>Liliopsida</taxon>
        <taxon>Poales</taxon>
        <taxon>Poaceae</taxon>
        <taxon>BOP clade</taxon>
        <taxon>Oryzoideae</taxon>
        <taxon>Oryzeae</taxon>
        <taxon>Oryzinae</taxon>
        <taxon>Oryza</taxon>
    </lineage>
</organism>
<dbReference type="Gramene" id="OGLUM10G03130.2">
    <property type="protein sequence ID" value="OGLUM10G03130.2"/>
    <property type="gene ID" value="OGLUM10G03130"/>
</dbReference>
<dbReference type="AlphaFoldDB" id="A0A0E0B847"/>
<name>A0A0E0B847_9ORYZ</name>
<evidence type="ECO:0000313" key="2">
    <source>
        <dbReference type="Proteomes" id="UP000026961"/>
    </source>
</evidence>
<dbReference type="Proteomes" id="UP000026961">
    <property type="component" value="Chromosome 10"/>
</dbReference>
<dbReference type="HOGENOM" id="CLU_691475_0_0_1"/>
<reference evidence="1" key="1">
    <citation type="submission" date="2015-04" db="UniProtKB">
        <authorList>
            <consortium name="EnsemblPlants"/>
        </authorList>
    </citation>
    <scope>IDENTIFICATION</scope>
</reference>